<keyword evidence="1" id="KW-0472">Membrane</keyword>
<dbReference type="EMBL" id="LLYW01000044">
    <property type="protein sequence ID" value="KUH31915.1"/>
    <property type="molecule type" value="Genomic_DNA"/>
</dbReference>
<keyword evidence="3" id="KW-1185">Reference proteome</keyword>
<evidence type="ECO:0000313" key="2">
    <source>
        <dbReference type="EMBL" id="KUH31915.1"/>
    </source>
</evidence>
<feature type="transmembrane region" description="Helical" evidence="1">
    <location>
        <begin position="122"/>
        <end position="140"/>
    </location>
</feature>
<protein>
    <submittedName>
        <fullName evidence="2">Uncharacterized protein</fullName>
    </submittedName>
</protein>
<evidence type="ECO:0000313" key="3">
    <source>
        <dbReference type="Proteomes" id="UP000053462"/>
    </source>
</evidence>
<dbReference type="AlphaFoldDB" id="A0A100XWA0"/>
<accession>A0A100XWA0</accession>
<sequence>MRLLKAVLLSVVILTLLVFPIEKNALTQPISEVVLMGQGIVVPSSGMAVLSSSADEGTDYTVRVFDPESSRAILERNVTGSFRGRVFLEHSGPYYLSVGSMTPVTLAVRVINRYPSVTVLNIRYGLGGVSALLLAAVLLVEGRRR</sequence>
<proteinExistence type="predicted"/>
<keyword evidence="1" id="KW-1133">Transmembrane helix</keyword>
<comment type="caution">
    <text evidence="2">The sequence shown here is derived from an EMBL/GenBank/DDBJ whole genome shotgun (WGS) entry which is preliminary data.</text>
</comment>
<dbReference type="RefSeq" id="WP_058939745.1">
    <property type="nucleotide sequence ID" value="NZ_LLYW01000044.1"/>
</dbReference>
<reference evidence="2 3" key="1">
    <citation type="submission" date="2015-10" db="EMBL/GenBank/DDBJ databases">
        <title>Draft genome sequence of Thermococcus celericrescens strain DSM 17994.</title>
        <authorList>
            <person name="Hong S.-J."/>
            <person name="Park C.-E."/>
            <person name="Shin J.-H."/>
        </authorList>
    </citation>
    <scope>NUCLEOTIDE SEQUENCE [LARGE SCALE GENOMIC DNA]</scope>
    <source>
        <strain evidence="2 3">DSM 17994</strain>
    </source>
</reference>
<dbReference type="OrthoDB" id="99638at2157"/>
<evidence type="ECO:0000256" key="1">
    <source>
        <dbReference type="SAM" id="Phobius"/>
    </source>
</evidence>
<organism evidence="2 3">
    <name type="scientific">Thermococcus celericrescens</name>
    <dbReference type="NCBI Taxonomy" id="227598"/>
    <lineage>
        <taxon>Archaea</taxon>
        <taxon>Methanobacteriati</taxon>
        <taxon>Methanobacteriota</taxon>
        <taxon>Thermococci</taxon>
        <taxon>Thermococcales</taxon>
        <taxon>Thermococcaceae</taxon>
        <taxon>Thermococcus</taxon>
    </lineage>
</organism>
<keyword evidence="1" id="KW-0812">Transmembrane</keyword>
<name>A0A100XWA0_9EURY</name>
<dbReference type="STRING" id="227598.APY94_11380"/>
<dbReference type="Proteomes" id="UP000053462">
    <property type="component" value="Unassembled WGS sequence"/>
</dbReference>
<gene>
    <name evidence="2" type="ORF">APY94_11380</name>
</gene>